<dbReference type="Gene3D" id="2.60.40.10">
    <property type="entry name" value="Immunoglobulins"/>
    <property type="match status" value="1"/>
</dbReference>
<keyword evidence="2" id="KW-0624">Polysaccharide degradation</keyword>
<name>A0A417Y8D7_9ACTN</name>
<dbReference type="Proteomes" id="UP000283644">
    <property type="component" value="Unassembled WGS sequence"/>
</dbReference>
<accession>A0A417Y8D7</accession>
<evidence type="ECO:0000256" key="1">
    <source>
        <dbReference type="ARBA" id="ARBA00023295"/>
    </source>
</evidence>
<dbReference type="EMBL" id="QXGH01000009">
    <property type="protein sequence ID" value="RHW28791.1"/>
    <property type="molecule type" value="Genomic_DNA"/>
</dbReference>
<evidence type="ECO:0000259" key="3">
    <source>
        <dbReference type="PROSITE" id="PS50853"/>
    </source>
</evidence>
<dbReference type="PROSITE" id="PS50853">
    <property type="entry name" value="FN3"/>
    <property type="match status" value="1"/>
</dbReference>
<organism evidence="4 5">
    <name type="scientific">Nocardioides immobilis</name>
    <dbReference type="NCBI Taxonomy" id="2049295"/>
    <lineage>
        <taxon>Bacteria</taxon>
        <taxon>Bacillati</taxon>
        <taxon>Actinomycetota</taxon>
        <taxon>Actinomycetes</taxon>
        <taxon>Propionibacteriales</taxon>
        <taxon>Nocardioidaceae</taxon>
        <taxon>Nocardioides</taxon>
    </lineage>
</organism>
<keyword evidence="1" id="KW-0378">Hydrolase</keyword>
<dbReference type="InterPro" id="IPR036116">
    <property type="entry name" value="FN3_sf"/>
</dbReference>
<evidence type="ECO:0000256" key="2">
    <source>
        <dbReference type="ARBA" id="ARBA00023326"/>
    </source>
</evidence>
<keyword evidence="2" id="KW-0119">Carbohydrate metabolism</keyword>
<protein>
    <recommendedName>
        <fullName evidence="3">Fibronectin type-III domain-containing protein</fullName>
    </recommendedName>
</protein>
<dbReference type="SUPFAM" id="SSF49265">
    <property type="entry name" value="Fibronectin type III"/>
    <property type="match status" value="1"/>
</dbReference>
<dbReference type="AlphaFoldDB" id="A0A417Y8D7"/>
<evidence type="ECO:0000313" key="4">
    <source>
        <dbReference type="EMBL" id="RHW28791.1"/>
    </source>
</evidence>
<sequence>MIVALFVAPSSTGAASIASLNVTPGSGVYGGQQLTFSGVVGPGGQAIWLQRRGEAGAAWADVPDSIPQPWTTSSDGRFRFTFHAPAMNTVQFRVVSRTAETPAHTFSAEHQEADLLVRELQPPSVVWPTQTVIEPLPRGFAVKGEPYQVRVDTVNRANDDKKPVLLGRAVRLELRQPDNSWAVKGQGSLDRSGYADFGSALVPGDGVYRAVLGDWTANGDNVGWFPSLPFYFRIVDRPLEVTDLRAVPTPSSVTLTWKLPQDSNRQGIVVVRGGGGDYVPTWAAPGRFVINTLGGSRTGYVDSSGILPNRIYRYAVYTVSEDGVYSKVAARTDVRTPDAQRGAL</sequence>
<dbReference type="InterPro" id="IPR003961">
    <property type="entry name" value="FN3_dom"/>
</dbReference>
<keyword evidence="5" id="KW-1185">Reference proteome</keyword>
<evidence type="ECO:0000313" key="5">
    <source>
        <dbReference type="Proteomes" id="UP000283644"/>
    </source>
</evidence>
<dbReference type="InterPro" id="IPR013783">
    <property type="entry name" value="Ig-like_fold"/>
</dbReference>
<proteinExistence type="predicted"/>
<feature type="domain" description="Fibronectin type-III" evidence="3">
    <location>
        <begin position="237"/>
        <end position="339"/>
    </location>
</feature>
<dbReference type="GO" id="GO:0016798">
    <property type="term" value="F:hydrolase activity, acting on glycosyl bonds"/>
    <property type="evidence" value="ECO:0007669"/>
    <property type="project" value="UniProtKB-KW"/>
</dbReference>
<comment type="caution">
    <text evidence="4">The sequence shown here is derived from an EMBL/GenBank/DDBJ whole genome shotgun (WGS) entry which is preliminary data.</text>
</comment>
<keyword evidence="1" id="KW-0326">Glycosidase</keyword>
<gene>
    <name evidence="4" type="ORF">D0Z08_02790</name>
</gene>
<reference evidence="4 5" key="1">
    <citation type="submission" date="2018-09" db="EMBL/GenBank/DDBJ databases">
        <title>Genome sequencing of Nocardioides immobilis CCTCC AB 2017083 for comparison to Nocardioides silvaticus.</title>
        <authorList>
            <person name="Li C."/>
            <person name="Wang G."/>
        </authorList>
    </citation>
    <scope>NUCLEOTIDE SEQUENCE [LARGE SCALE GENOMIC DNA]</scope>
    <source>
        <strain evidence="4 5">CCTCC AB 2017083</strain>
    </source>
</reference>
<dbReference type="GO" id="GO:0000272">
    <property type="term" value="P:polysaccharide catabolic process"/>
    <property type="evidence" value="ECO:0007669"/>
    <property type="project" value="UniProtKB-KW"/>
</dbReference>